<comment type="caution">
    <text evidence="2">The sequence shown here is derived from an EMBL/GenBank/DDBJ whole genome shotgun (WGS) entry which is preliminary data.</text>
</comment>
<name>A0A9D7XG58_9BACT</name>
<gene>
    <name evidence="2" type="ORF">IPO85_18155</name>
</gene>
<dbReference type="Proteomes" id="UP000808349">
    <property type="component" value="Unassembled WGS sequence"/>
</dbReference>
<reference evidence="2 3" key="1">
    <citation type="submission" date="2020-10" db="EMBL/GenBank/DDBJ databases">
        <title>Connecting structure to function with the recovery of over 1000 high-quality activated sludge metagenome-assembled genomes encoding full-length rRNA genes using long-read sequencing.</title>
        <authorList>
            <person name="Singleton C.M."/>
            <person name="Petriglieri F."/>
            <person name="Kristensen J.M."/>
            <person name="Kirkegaard R.H."/>
            <person name="Michaelsen T.Y."/>
            <person name="Andersen M.H."/>
            <person name="Karst S.M."/>
            <person name="Dueholm M.S."/>
            <person name="Nielsen P.H."/>
            <person name="Albertsen M."/>
        </authorList>
    </citation>
    <scope>NUCLEOTIDE SEQUENCE [LARGE SCALE GENOMIC DNA]</scope>
    <source>
        <strain evidence="2">Ribe_18-Q3-R11-54_BAT3C.373</strain>
    </source>
</reference>
<evidence type="ECO:0000259" key="1">
    <source>
        <dbReference type="Pfam" id="PF23759"/>
    </source>
</evidence>
<protein>
    <recommendedName>
        <fullName evidence="1">T9SS-like galactose binding domain-containing protein</fullName>
    </recommendedName>
</protein>
<evidence type="ECO:0000313" key="3">
    <source>
        <dbReference type="Proteomes" id="UP000808349"/>
    </source>
</evidence>
<dbReference type="EMBL" id="JADKFW010000021">
    <property type="protein sequence ID" value="MBK9719396.1"/>
    <property type="molecule type" value="Genomic_DNA"/>
</dbReference>
<dbReference type="AlphaFoldDB" id="A0A9D7XG58"/>
<sequence>MFFDFYGHDGFAIVATSEGFLVASRSAANYKNLALVRLSHEGAEIGRRIIENFRFQSEPILQLNRGDKTESITNFSYKDVRNVHNFIQKTSDNNYIICGVTEVNEPDNKCFIIPSDLRVIKFNTSLNTIWDKNYSSPTVDEPLDMILLPSNEIVLLGTSCGEANEPKGPFNINNYTWMLKLNSTGNFKAIEGIDEYSQFAQIVTLGMNLSCDNKILISGKTYSASGIIPWIRKKEVDMKTNLWFSNLDYYNIAQINDIVLDKSNNIIGWGRANLGEDDVFIGKLKTECGSSGRCQKALPIQCGQTISGTTVGAVSSFDKTDYTCHSTSSPFDGGDVVYEFVMNNGTGNLDISLVSNTDLDIFLFDRCDATGLNCIAKSTYPTRPSGSNAN</sequence>
<feature type="domain" description="T9SS-like galactose binding" evidence="1">
    <location>
        <begin position="293"/>
        <end position="379"/>
    </location>
</feature>
<proteinExistence type="predicted"/>
<dbReference type="InterPro" id="IPR056600">
    <property type="entry name" value="GBD_T9SS_assoc"/>
</dbReference>
<dbReference type="Pfam" id="PF23759">
    <property type="entry name" value="GBD_T9SS_assoc"/>
    <property type="match status" value="1"/>
</dbReference>
<evidence type="ECO:0000313" key="2">
    <source>
        <dbReference type="EMBL" id="MBK9719396.1"/>
    </source>
</evidence>
<organism evidence="2 3">
    <name type="scientific">Candidatus Defluviibacterium haderslevense</name>
    <dbReference type="NCBI Taxonomy" id="2981993"/>
    <lineage>
        <taxon>Bacteria</taxon>
        <taxon>Pseudomonadati</taxon>
        <taxon>Bacteroidota</taxon>
        <taxon>Saprospiria</taxon>
        <taxon>Saprospirales</taxon>
        <taxon>Saprospiraceae</taxon>
        <taxon>Candidatus Defluviibacterium</taxon>
    </lineage>
</organism>
<accession>A0A9D7XG58</accession>